<feature type="region of interest" description="Disordered" evidence="5">
    <location>
        <begin position="789"/>
        <end position="986"/>
    </location>
</feature>
<dbReference type="SMART" id="SM00333">
    <property type="entry name" value="TUDOR"/>
    <property type="match status" value="1"/>
</dbReference>
<dbReference type="Proteomes" id="UP001151529">
    <property type="component" value="Chromosome 18"/>
</dbReference>
<feature type="compositionally biased region" description="Basic and acidic residues" evidence="5">
    <location>
        <begin position="493"/>
        <end position="518"/>
    </location>
</feature>
<feature type="compositionally biased region" description="Basic and acidic residues" evidence="5">
    <location>
        <begin position="243"/>
        <end position="262"/>
    </location>
</feature>
<dbReference type="GO" id="GO:0007064">
    <property type="term" value="P:mitotic sister chromatid cohesion"/>
    <property type="evidence" value="ECO:0007669"/>
    <property type="project" value="InterPro"/>
</dbReference>
<feature type="compositionally biased region" description="Low complexity" evidence="5">
    <location>
        <begin position="925"/>
        <end position="944"/>
    </location>
</feature>
<feature type="compositionally biased region" description="Basic and acidic residues" evidence="5">
    <location>
        <begin position="527"/>
        <end position="630"/>
    </location>
</feature>
<comment type="subcellular location">
    <subcellularLocation>
        <location evidence="1">Nucleus</location>
    </subcellularLocation>
</comment>
<gene>
    <name evidence="7" type="ORF">OIU85_012886</name>
</gene>
<feature type="domain" description="Tudor" evidence="6">
    <location>
        <begin position="735"/>
        <end position="793"/>
    </location>
</feature>
<dbReference type="InterPro" id="IPR039776">
    <property type="entry name" value="Pds5"/>
</dbReference>
<dbReference type="GO" id="GO:0006281">
    <property type="term" value="P:DNA repair"/>
    <property type="evidence" value="ECO:0007669"/>
    <property type="project" value="UniProtKB-KW"/>
</dbReference>
<feature type="compositionally biased region" description="Polar residues" evidence="5">
    <location>
        <begin position="654"/>
        <end position="663"/>
    </location>
</feature>
<keyword evidence="4" id="KW-0539">Nucleus</keyword>
<dbReference type="Gene3D" id="2.30.30.140">
    <property type="match status" value="1"/>
</dbReference>
<dbReference type="CDD" id="cd20404">
    <property type="entry name" value="Tudor_Agenet_AtEML-like"/>
    <property type="match status" value="1"/>
</dbReference>
<comment type="caution">
    <text evidence="7">The sequence shown here is derived from an EMBL/GenBank/DDBJ whole genome shotgun (WGS) entry which is preliminary data.</text>
</comment>
<evidence type="ECO:0000256" key="5">
    <source>
        <dbReference type="SAM" id="MobiDB-lite"/>
    </source>
</evidence>
<dbReference type="SUPFAM" id="SSF63748">
    <property type="entry name" value="Tudor/PWWP/MBT"/>
    <property type="match status" value="1"/>
</dbReference>
<evidence type="ECO:0000259" key="6">
    <source>
        <dbReference type="SMART" id="SM00333"/>
    </source>
</evidence>
<dbReference type="Pfam" id="PF20168">
    <property type="entry name" value="PDS5"/>
    <property type="match status" value="1"/>
</dbReference>
<dbReference type="GO" id="GO:0000785">
    <property type="term" value="C:chromatin"/>
    <property type="evidence" value="ECO:0007669"/>
    <property type="project" value="TreeGrafter"/>
</dbReference>
<feature type="region of interest" description="Disordered" evidence="5">
    <location>
        <begin position="241"/>
        <end position="735"/>
    </location>
</feature>
<feature type="compositionally biased region" description="Polar residues" evidence="5">
    <location>
        <begin position="402"/>
        <end position="417"/>
    </location>
</feature>
<evidence type="ECO:0000256" key="1">
    <source>
        <dbReference type="ARBA" id="ARBA00004123"/>
    </source>
</evidence>
<dbReference type="OrthoDB" id="200660at2759"/>
<dbReference type="PANTHER" id="PTHR12663:SF3">
    <property type="entry name" value="SISTER CHROMATID COHESION PROTEIN PDS5 HOMOLOG C"/>
    <property type="match status" value="1"/>
</dbReference>
<feature type="compositionally biased region" description="Basic and acidic residues" evidence="5">
    <location>
        <begin position="723"/>
        <end position="735"/>
    </location>
</feature>
<feature type="compositionally biased region" description="Acidic residues" evidence="5">
    <location>
        <begin position="790"/>
        <end position="801"/>
    </location>
</feature>
<dbReference type="PANTHER" id="PTHR12663">
    <property type="entry name" value="ANDROGEN INDUCED INHIBITOR OF PROLIFERATION AS3 / PDS5-RELATED"/>
    <property type="match status" value="1"/>
</dbReference>
<dbReference type="GO" id="GO:0005634">
    <property type="term" value="C:nucleus"/>
    <property type="evidence" value="ECO:0007669"/>
    <property type="project" value="UniProtKB-SubCell"/>
</dbReference>
<dbReference type="EMBL" id="JAPFFL010000017">
    <property type="protein sequence ID" value="KAJ6673921.1"/>
    <property type="molecule type" value="Genomic_DNA"/>
</dbReference>
<name>A0A9Q0NQC3_SALVM</name>
<dbReference type="AlphaFoldDB" id="A0A9Q0NQC3"/>
<feature type="compositionally biased region" description="Basic and acidic residues" evidence="5">
    <location>
        <begin position="371"/>
        <end position="398"/>
    </location>
</feature>
<evidence type="ECO:0000256" key="2">
    <source>
        <dbReference type="ARBA" id="ARBA00022763"/>
    </source>
</evidence>
<evidence type="ECO:0000256" key="3">
    <source>
        <dbReference type="ARBA" id="ARBA00023204"/>
    </source>
</evidence>
<protein>
    <submittedName>
        <fullName evidence="7">ANDROGEN INDUCED INHIBITOR OF PROLIFERATION AS3 / PDS5-RELATED</fullName>
    </submittedName>
</protein>
<sequence length="1028" mass="111577">MASSNSDKELEQQLLEAGTKLLNPPSSLDDLLTLLDQGNISVKVRRFVGGLTIAGFLIQQVENCLSKVEQSPVKSMQNAISPSQNALVTDQLFRHSNIDVKVAVASCISEITRITAPDAPYDDDQMKEVFQLIVSSFENLDDKSSRSYVKRASILETVAKVRSCVVMLDLECDALIIEMFQHFFKAEALPVAQKLGEKVLETCAMKVKPYLIQAVKSLGVSLDDYSDIVGSMCQEVSGTIEQEDVHAGDENKAEEGNPARDIVDEEETIEVTAPKQADPANDKSPKSAVSNGVTQSREDDSLADSHSLKKQEDNHTDQLKSIDMPSNAEPVISDSEKVANTESEAEQASKKSAEKSPAKLVEPSESCPAVSEKEAVELPGDKIPDEDIPSSHKDHSVEEAISSENLKQTVSQPSSPKASEGESVPVASPSVGESPPVESVSKNGGRPKKKESLNKHCAPSSDDVPKKVSDGTGDSEVKSHKHSGKKAFAGTSSDDKTPMMTDASKKESDTTSEPEAKSLKQSSKEVCTSKKESDTASEPEAKLPKQSSKKVDTSKRESDTTGEPEAKPPKQSSKKLETSKRESDTTVEPEAKLPKQSSKKVDTSKRESDTTVEPEAKLPKQSSKKVDASKKASNTTGESEAKPLKQSSKKVDESGSNDVLSLKQSEDKKRQSRGKAASEKHATKSSTKDDDKEKTPSTKSAAKSAKEEHHSEETPVTSTKRKRGDEKGSDIKEFDENVVGSKVKVWWPKDRQFYEGTIDSFDPIKKKHKVVYTDGDEELLILKRQRFEFVGDDSESEEEEATDHPSPETSSEMPLKKRMKTSSDKSSKQGKVDASPKRESGKTGGKSVDELRVKKSDDRGKTKDHTPKSGSKSDAASKTASKSKNDNPVTSKTSKSKEDGPSTPKISRSKQETPRTGKSKHDTSKVSSSSAKGKASKSGGKSDVNGAGKLKFGSSKVKEIDDEETSTDSETVQQSAKVKTGRLVQRRERCQEWEKAAKSLKLKIALESLLVGSRVVSCPQHMDLDCLA</sequence>
<feature type="compositionally biased region" description="Basic and acidic residues" evidence="5">
    <location>
        <begin position="347"/>
        <end position="357"/>
    </location>
</feature>
<accession>A0A9Q0NQC3</accession>
<feature type="compositionally biased region" description="Low complexity" evidence="5">
    <location>
        <begin position="868"/>
        <end position="882"/>
    </location>
</feature>
<proteinExistence type="predicted"/>
<dbReference type="InterPro" id="IPR002999">
    <property type="entry name" value="Tudor"/>
</dbReference>
<feature type="compositionally biased region" description="Low complexity" evidence="5">
    <location>
        <begin position="421"/>
        <end position="441"/>
    </location>
</feature>
<keyword evidence="8" id="KW-1185">Reference proteome</keyword>
<feature type="compositionally biased region" description="Basic and acidic residues" evidence="5">
    <location>
        <begin position="639"/>
        <end position="653"/>
    </location>
</feature>
<keyword evidence="2" id="KW-0227">DNA damage</keyword>
<keyword evidence="3" id="KW-0234">DNA repair</keyword>
<feature type="compositionally biased region" description="Basic and acidic residues" evidence="5">
    <location>
        <begin position="909"/>
        <end position="924"/>
    </location>
</feature>
<feature type="compositionally biased region" description="Basic and acidic residues" evidence="5">
    <location>
        <begin position="704"/>
        <end position="713"/>
    </location>
</feature>
<evidence type="ECO:0000313" key="8">
    <source>
        <dbReference type="Proteomes" id="UP001151529"/>
    </source>
</evidence>
<feature type="compositionally biased region" description="Basic and acidic residues" evidence="5">
    <location>
        <begin position="306"/>
        <end position="320"/>
    </location>
</feature>
<evidence type="ECO:0000313" key="7">
    <source>
        <dbReference type="EMBL" id="KAJ6673921.1"/>
    </source>
</evidence>
<feature type="compositionally biased region" description="Basic and acidic residues" evidence="5">
    <location>
        <begin position="676"/>
        <end position="696"/>
    </location>
</feature>
<evidence type="ECO:0000256" key="4">
    <source>
        <dbReference type="ARBA" id="ARBA00023242"/>
    </source>
</evidence>
<feature type="compositionally biased region" description="Basic and acidic residues" evidence="5">
    <location>
        <begin position="821"/>
        <end position="867"/>
    </location>
</feature>
<reference evidence="7 8" key="1">
    <citation type="journal article" date="2023" name="Int. J. Mol. Sci.">
        <title>De Novo Assembly and Annotation of 11 Diverse Shrub Willow (Salix) Genomes Reveals Novel Gene Organization in Sex-Linked Regions.</title>
        <authorList>
            <person name="Hyden B."/>
            <person name="Feng K."/>
            <person name="Yates T.B."/>
            <person name="Jawdy S."/>
            <person name="Cereghino C."/>
            <person name="Smart L.B."/>
            <person name="Muchero W."/>
        </authorList>
    </citation>
    <scope>NUCLEOTIDE SEQUENCE [LARGE SCALE GENOMIC DNA]</scope>
    <source>
        <tissue evidence="7">Shoot tip</tissue>
    </source>
</reference>
<organism evidence="7 8">
    <name type="scientific">Salix viminalis</name>
    <name type="common">Common osier</name>
    <name type="synonym">Basket willow</name>
    <dbReference type="NCBI Taxonomy" id="40686"/>
    <lineage>
        <taxon>Eukaryota</taxon>
        <taxon>Viridiplantae</taxon>
        <taxon>Streptophyta</taxon>
        <taxon>Embryophyta</taxon>
        <taxon>Tracheophyta</taxon>
        <taxon>Spermatophyta</taxon>
        <taxon>Magnoliopsida</taxon>
        <taxon>eudicotyledons</taxon>
        <taxon>Gunneridae</taxon>
        <taxon>Pentapetalae</taxon>
        <taxon>rosids</taxon>
        <taxon>fabids</taxon>
        <taxon>Malpighiales</taxon>
        <taxon>Salicaceae</taxon>
        <taxon>Saliceae</taxon>
        <taxon>Salix</taxon>
    </lineage>
</organism>